<evidence type="ECO:0000313" key="7">
    <source>
        <dbReference type="EMBL" id="AFP03817.1"/>
    </source>
</evidence>
<feature type="region of interest" description="Disordered" evidence="5">
    <location>
        <begin position="1"/>
        <end position="43"/>
    </location>
</feature>
<sequence>MAEKKEVANATENSKPGEDGKPGQDGKPGEDGEEPGEKIELPELGPFEIITGRRFMIHYFKFQFKNVEYSSGRNKTFLCYVVETLGEDTVKTEGFLEDEHSTTHAEDAFFNQIFGPQQCSGDLKYQLTWYVSSSPCAACATRIVEFLRRYPNVSLTILAARLFMWEEPEVQDGLRMLKAAGCRLRIMKPVDFIFCWDTYVENEGEAFQPWEDIQENSSYHEEKLHEILEKA</sequence>
<feature type="compositionally biased region" description="Basic and acidic residues" evidence="5">
    <location>
        <begin position="15"/>
        <end position="41"/>
    </location>
</feature>
<dbReference type="Gene3D" id="3.40.140.10">
    <property type="entry name" value="Cytidine Deaminase, domain 2"/>
    <property type="match status" value="1"/>
</dbReference>
<evidence type="ECO:0000256" key="3">
    <source>
        <dbReference type="ARBA" id="ARBA00022723"/>
    </source>
</evidence>
<dbReference type="PROSITE" id="PS51747">
    <property type="entry name" value="CYT_DCMP_DEAMINASES_2"/>
    <property type="match status" value="1"/>
</dbReference>
<dbReference type="GO" id="GO:0004126">
    <property type="term" value="F:cytidine deaminase activity"/>
    <property type="evidence" value="ECO:0007669"/>
    <property type="project" value="TreeGrafter"/>
</dbReference>
<evidence type="ECO:0000256" key="5">
    <source>
        <dbReference type="SAM" id="MobiDB-lite"/>
    </source>
</evidence>
<dbReference type="GO" id="GO:0005737">
    <property type="term" value="C:cytoplasm"/>
    <property type="evidence" value="ECO:0007669"/>
    <property type="project" value="TreeGrafter"/>
</dbReference>
<dbReference type="InterPro" id="IPR002125">
    <property type="entry name" value="CMP_dCMP_dom"/>
</dbReference>
<accession>V9KZE4</accession>
<comment type="similarity">
    <text evidence="2">Belongs to the cytidine and deoxycytidylate deaminase family.</text>
</comment>
<dbReference type="InterPro" id="IPR016193">
    <property type="entry name" value="Cytidine_deaminase-like"/>
</dbReference>
<dbReference type="PANTHER" id="PTHR13857">
    <property type="entry name" value="MRNA EDITING ENZYME"/>
    <property type="match status" value="1"/>
</dbReference>
<evidence type="ECO:0000256" key="2">
    <source>
        <dbReference type="ARBA" id="ARBA00006576"/>
    </source>
</evidence>
<keyword evidence="3" id="KW-0479">Metal-binding</keyword>
<dbReference type="GO" id="GO:0003723">
    <property type="term" value="F:RNA binding"/>
    <property type="evidence" value="ECO:0007669"/>
    <property type="project" value="TreeGrafter"/>
</dbReference>
<dbReference type="GO" id="GO:0005634">
    <property type="term" value="C:nucleus"/>
    <property type="evidence" value="ECO:0007669"/>
    <property type="project" value="TreeGrafter"/>
</dbReference>
<evidence type="ECO:0000259" key="6">
    <source>
        <dbReference type="PROSITE" id="PS51747"/>
    </source>
</evidence>
<organism evidence="7">
    <name type="scientific">Callorhinchus milii</name>
    <name type="common">Ghost shark</name>
    <dbReference type="NCBI Taxonomy" id="7868"/>
    <lineage>
        <taxon>Eukaryota</taxon>
        <taxon>Metazoa</taxon>
        <taxon>Chordata</taxon>
        <taxon>Craniata</taxon>
        <taxon>Vertebrata</taxon>
        <taxon>Chondrichthyes</taxon>
        <taxon>Holocephali</taxon>
        <taxon>Chimaeriformes</taxon>
        <taxon>Callorhinchidae</taxon>
        <taxon>Callorhinchus</taxon>
    </lineage>
</organism>
<dbReference type="EMBL" id="JW871299">
    <property type="protein sequence ID" value="AFP03817.1"/>
    <property type="molecule type" value="mRNA"/>
</dbReference>
<dbReference type="PANTHER" id="PTHR13857:SF4">
    <property type="entry name" value="C-U-EDITING ENZYME APOBEC-2"/>
    <property type="match status" value="1"/>
</dbReference>
<protein>
    <submittedName>
        <fullName evidence="7">Putative C-to-U-editing enzyme APOBEC-2</fullName>
    </submittedName>
</protein>
<dbReference type="Pfam" id="PF18772">
    <property type="entry name" value="APOBEC2"/>
    <property type="match status" value="1"/>
</dbReference>
<keyword evidence="4" id="KW-0378">Hydrolase</keyword>
<evidence type="ECO:0000256" key="4">
    <source>
        <dbReference type="ARBA" id="ARBA00022801"/>
    </source>
</evidence>
<evidence type="ECO:0000256" key="1">
    <source>
        <dbReference type="ARBA" id="ARBA00001947"/>
    </source>
</evidence>
<dbReference type="AlphaFoldDB" id="V9KZE4"/>
<dbReference type="GO" id="GO:0016554">
    <property type="term" value="P:cytidine to uridine editing"/>
    <property type="evidence" value="ECO:0007669"/>
    <property type="project" value="TreeGrafter"/>
</dbReference>
<feature type="domain" description="CMP/dCMP-type deaminase" evidence="6">
    <location>
        <begin position="72"/>
        <end position="177"/>
    </location>
</feature>
<dbReference type="CDD" id="cd01283">
    <property type="entry name" value="cytidine_deaminase"/>
    <property type="match status" value="1"/>
</dbReference>
<dbReference type="SUPFAM" id="SSF53927">
    <property type="entry name" value="Cytidine deaminase-like"/>
    <property type="match status" value="1"/>
</dbReference>
<comment type="cofactor">
    <cofactor evidence="1">
        <name>Zn(2+)</name>
        <dbReference type="ChEBI" id="CHEBI:29105"/>
    </cofactor>
</comment>
<dbReference type="GO" id="GO:0046872">
    <property type="term" value="F:metal ion binding"/>
    <property type="evidence" value="ECO:0007669"/>
    <property type="project" value="UniProtKB-KW"/>
</dbReference>
<name>V9KZE4_CALMI</name>
<proteinExistence type="evidence at transcript level"/>
<reference evidence="7" key="1">
    <citation type="journal article" date="2014" name="Nature">
        <title>Elephant shark genome provides unique insights into gnathostome evolution.</title>
        <authorList>
            <consortium name="International Elephant Shark Genome Sequencing Consortium"/>
            <person name="Venkatesh B."/>
            <person name="Lee A.P."/>
            <person name="Ravi V."/>
            <person name="Maurya A.K."/>
            <person name="Lian M.M."/>
            <person name="Swann J.B."/>
            <person name="Ohta Y."/>
            <person name="Flajnik M.F."/>
            <person name="Sutoh Y."/>
            <person name="Kasahara M."/>
            <person name="Hoon S."/>
            <person name="Gangu V."/>
            <person name="Roy S.W."/>
            <person name="Irimia M."/>
            <person name="Korzh V."/>
            <person name="Kondrychyn I."/>
            <person name="Lim Z.W."/>
            <person name="Tay B.H."/>
            <person name="Tohari S."/>
            <person name="Kong K.W."/>
            <person name="Ho S."/>
            <person name="Lorente-Galdos B."/>
            <person name="Quilez J."/>
            <person name="Marques-Bonet T."/>
            <person name="Raney B.J."/>
            <person name="Ingham P.W."/>
            <person name="Tay A."/>
            <person name="Hillier L.W."/>
            <person name="Minx P."/>
            <person name="Boehm T."/>
            <person name="Wilson R.K."/>
            <person name="Brenner S."/>
            <person name="Warren W.C."/>
        </authorList>
    </citation>
    <scope>NUCLEOTIDE SEQUENCE</scope>
    <source>
        <tissue evidence="7">Heart</tissue>
    </source>
</reference>
<dbReference type="InterPro" id="IPR050610">
    <property type="entry name" value="APOBEC_Cyt_Deaminase"/>
</dbReference>